<organism evidence="3 4">
    <name type="scientific">Mycena maculata</name>
    <dbReference type="NCBI Taxonomy" id="230809"/>
    <lineage>
        <taxon>Eukaryota</taxon>
        <taxon>Fungi</taxon>
        <taxon>Dikarya</taxon>
        <taxon>Basidiomycota</taxon>
        <taxon>Agaricomycotina</taxon>
        <taxon>Agaricomycetes</taxon>
        <taxon>Agaricomycetidae</taxon>
        <taxon>Agaricales</taxon>
        <taxon>Marasmiineae</taxon>
        <taxon>Mycenaceae</taxon>
        <taxon>Mycena</taxon>
    </lineage>
</organism>
<proteinExistence type="predicted"/>
<dbReference type="EMBL" id="JARJLG010000050">
    <property type="protein sequence ID" value="KAJ7760145.1"/>
    <property type="molecule type" value="Genomic_DNA"/>
</dbReference>
<name>A0AAD7J9K0_9AGAR</name>
<accession>A0AAD7J9K0</accession>
<dbReference type="Proteomes" id="UP001215280">
    <property type="component" value="Unassembled WGS sequence"/>
</dbReference>
<protein>
    <recommendedName>
        <fullName evidence="2">NADH:flavin oxidoreductase/NADH oxidase N-terminal domain-containing protein</fullName>
    </recommendedName>
</protein>
<feature type="region of interest" description="Disordered" evidence="1">
    <location>
        <begin position="108"/>
        <end position="136"/>
    </location>
</feature>
<evidence type="ECO:0000256" key="1">
    <source>
        <dbReference type="SAM" id="MobiDB-lite"/>
    </source>
</evidence>
<dbReference type="GO" id="GO:0016491">
    <property type="term" value="F:oxidoreductase activity"/>
    <property type="evidence" value="ECO:0007669"/>
    <property type="project" value="InterPro"/>
</dbReference>
<dbReference type="PANTHER" id="PTHR22893">
    <property type="entry name" value="NADH OXIDOREDUCTASE-RELATED"/>
    <property type="match status" value="1"/>
</dbReference>
<feature type="domain" description="NADH:flavin oxidoreductase/NADH oxidase N-terminal" evidence="2">
    <location>
        <begin position="35"/>
        <end position="101"/>
    </location>
</feature>
<feature type="compositionally biased region" description="Polar residues" evidence="1">
    <location>
        <begin position="121"/>
        <end position="130"/>
    </location>
</feature>
<dbReference type="AlphaFoldDB" id="A0AAD7J9K0"/>
<reference evidence="3" key="1">
    <citation type="submission" date="2023-03" db="EMBL/GenBank/DDBJ databases">
        <title>Massive genome expansion in bonnet fungi (Mycena s.s.) driven by repeated elements and novel gene families across ecological guilds.</title>
        <authorList>
            <consortium name="Lawrence Berkeley National Laboratory"/>
            <person name="Harder C.B."/>
            <person name="Miyauchi S."/>
            <person name="Viragh M."/>
            <person name="Kuo A."/>
            <person name="Thoen E."/>
            <person name="Andreopoulos B."/>
            <person name="Lu D."/>
            <person name="Skrede I."/>
            <person name="Drula E."/>
            <person name="Henrissat B."/>
            <person name="Morin E."/>
            <person name="Kohler A."/>
            <person name="Barry K."/>
            <person name="LaButti K."/>
            <person name="Morin E."/>
            <person name="Salamov A."/>
            <person name="Lipzen A."/>
            <person name="Mereny Z."/>
            <person name="Hegedus B."/>
            <person name="Baldrian P."/>
            <person name="Stursova M."/>
            <person name="Weitz H."/>
            <person name="Taylor A."/>
            <person name="Grigoriev I.V."/>
            <person name="Nagy L.G."/>
            <person name="Martin F."/>
            <person name="Kauserud H."/>
        </authorList>
    </citation>
    <scope>NUCLEOTIDE SEQUENCE</scope>
    <source>
        <strain evidence="3">CBHHK188m</strain>
    </source>
</reference>
<gene>
    <name evidence="3" type="ORF">DFH07DRAFT_442506</name>
</gene>
<keyword evidence="4" id="KW-1185">Reference proteome</keyword>
<comment type="caution">
    <text evidence="3">The sequence shown here is derived from an EMBL/GenBank/DDBJ whole genome shotgun (WGS) entry which is preliminary data.</text>
</comment>
<evidence type="ECO:0000313" key="4">
    <source>
        <dbReference type="Proteomes" id="UP001215280"/>
    </source>
</evidence>
<dbReference type="GO" id="GO:0010181">
    <property type="term" value="F:FMN binding"/>
    <property type="evidence" value="ECO:0007669"/>
    <property type="project" value="InterPro"/>
</dbReference>
<dbReference type="Pfam" id="PF00724">
    <property type="entry name" value="Oxidored_FMN"/>
    <property type="match status" value="1"/>
</dbReference>
<feature type="region of interest" description="Disordered" evidence="1">
    <location>
        <begin position="1"/>
        <end position="32"/>
    </location>
</feature>
<evidence type="ECO:0000313" key="3">
    <source>
        <dbReference type="EMBL" id="KAJ7760145.1"/>
    </source>
</evidence>
<dbReference type="InterPro" id="IPR013785">
    <property type="entry name" value="Aldolase_TIM"/>
</dbReference>
<dbReference type="PANTHER" id="PTHR22893:SF91">
    <property type="entry name" value="NADPH DEHYDROGENASE 2-RELATED"/>
    <property type="match status" value="1"/>
</dbReference>
<sequence length="208" mass="22786">MADRPRALSLSRRYRNTSSFTRPQPRTPCTKPDSMVEIHAANGYLLDQFLHDRSNTRTDAYGGSVENRTRFPPEVADAVAKAVGQNKTALRISPWGTYNDMYFEHPKPTPARTTARPSKSRPVTPTTSPVRSGAHGLSGAMRARLAAAEDKGDLIAFAMSYTANPDLPYRLLRGIALAVRNRALYYASGSVDPSVIQNPFATPAVEAH</sequence>
<dbReference type="InterPro" id="IPR001155">
    <property type="entry name" value="OxRdtase_FMN_N"/>
</dbReference>
<evidence type="ECO:0000259" key="2">
    <source>
        <dbReference type="Pfam" id="PF00724"/>
    </source>
</evidence>
<dbReference type="InterPro" id="IPR045247">
    <property type="entry name" value="Oye-like"/>
</dbReference>
<dbReference type="Gene3D" id="3.20.20.70">
    <property type="entry name" value="Aldolase class I"/>
    <property type="match status" value="1"/>
</dbReference>
<dbReference type="SUPFAM" id="SSF51395">
    <property type="entry name" value="FMN-linked oxidoreductases"/>
    <property type="match status" value="1"/>
</dbReference>